<dbReference type="PANTHER" id="PTHR23322:SF93">
    <property type="entry name" value="UBX DOMAIN-CONTAINING PROTEIN 8"/>
    <property type="match status" value="1"/>
</dbReference>
<evidence type="ECO:0000256" key="1">
    <source>
        <dbReference type="SAM" id="Coils"/>
    </source>
</evidence>
<evidence type="ECO:0000259" key="2">
    <source>
        <dbReference type="PROSITE" id="PS50033"/>
    </source>
</evidence>
<dbReference type="SUPFAM" id="SSF54236">
    <property type="entry name" value="Ubiquitin-like"/>
    <property type="match status" value="1"/>
</dbReference>
<dbReference type="OrthoDB" id="5868549at2759"/>
<evidence type="ECO:0000313" key="3">
    <source>
        <dbReference type="EMBL" id="CAB3405592.1"/>
    </source>
</evidence>
<dbReference type="Proteomes" id="UP000494206">
    <property type="component" value="Unassembled WGS sequence"/>
</dbReference>
<protein>
    <recommendedName>
        <fullName evidence="2">UBX domain-containing protein</fullName>
    </recommendedName>
</protein>
<dbReference type="AlphaFoldDB" id="A0A8S1EUD7"/>
<keyword evidence="1" id="KW-0175">Coiled coil</keyword>
<dbReference type="Pfam" id="PF00789">
    <property type="entry name" value="UBX"/>
    <property type="match status" value="1"/>
</dbReference>
<sequence>MSDQLDKDRAIRKQQDEEYAASLAKDKARHEEKVKKQIAEIESNERRKTIEQYREKLTDLKTSGNLRILVRYPNGSREIFHFSENDPIEKLFDAIISKPFCPAYFYAKSIRPSLPIKCYPKWYTEVLSKEFPEQNENVSASLAQSMTIGQHSIQNDFIIFINAFH</sequence>
<dbReference type="PANTHER" id="PTHR23322">
    <property type="entry name" value="FAS-ASSOCIATED PROTEIN"/>
    <property type="match status" value="1"/>
</dbReference>
<name>A0A8S1EUD7_9PELO</name>
<evidence type="ECO:0000313" key="4">
    <source>
        <dbReference type="Proteomes" id="UP000494206"/>
    </source>
</evidence>
<dbReference type="EMBL" id="CADEPM010000004">
    <property type="protein sequence ID" value="CAB3405592.1"/>
    <property type="molecule type" value="Genomic_DNA"/>
</dbReference>
<dbReference type="InterPro" id="IPR050730">
    <property type="entry name" value="UBX_domain-protein"/>
</dbReference>
<organism evidence="3 4">
    <name type="scientific">Caenorhabditis bovis</name>
    <dbReference type="NCBI Taxonomy" id="2654633"/>
    <lineage>
        <taxon>Eukaryota</taxon>
        <taxon>Metazoa</taxon>
        <taxon>Ecdysozoa</taxon>
        <taxon>Nematoda</taxon>
        <taxon>Chromadorea</taxon>
        <taxon>Rhabditida</taxon>
        <taxon>Rhabditina</taxon>
        <taxon>Rhabditomorpha</taxon>
        <taxon>Rhabditoidea</taxon>
        <taxon>Rhabditidae</taxon>
        <taxon>Peloderinae</taxon>
        <taxon>Caenorhabditis</taxon>
    </lineage>
</organism>
<dbReference type="PROSITE" id="PS50033">
    <property type="entry name" value="UBX"/>
    <property type="match status" value="1"/>
</dbReference>
<accession>A0A8S1EUD7</accession>
<dbReference type="InterPro" id="IPR001012">
    <property type="entry name" value="UBX_dom"/>
</dbReference>
<gene>
    <name evidence="3" type="ORF">CBOVIS_LOCUS7771</name>
</gene>
<dbReference type="GO" id="GO:0043130">
    <property type="term" value="F:ubiquitin binding"/>
    <property type="evidence" value="ECO:0007669"/>
    <property type="project" value="TreeGrafter"/>
</dbReference>
<dbReference type="InterPro" id="IPR029071">
    <property type="entry name" value="Ubiquitin-like_domsf"/>
</dbReference>
<reference evidence="3 4" key="1">
    <citation type="submission" date="2020-04" db="EMBL/GenBank/DDBJ databases">
        <authorList>
            <person name="Laetsch R D."/>
            <person name="Stevens L."/>
            <person name="Kumar S."/>
            <person name="Blaxter L. M."/>
        </authorList>
    </citation>
    <scope>NUCLEOTIDE SEQUENCE [LARGE SCALE GENOMIC DNA]</scope>
</reference>
<feature type="coiled-coil region" evidence="1">
    <location>
        <begin position="20"/>
        <end position="47"/>
    </location>
</feature>
<keyword evidence="4" id="KW-1185">Reference proteome</keyword>
<comment type="caution">
    <text evidence="3">The sequence shown here is derived from an EMBL/GenBank/DDBJ whole genome shotgun (WGS) entry which is preliminary data.</text>
</comment>
<proteinExistence type="predicted"/>
<feature type="domain" description="UBX" evidence="2">
    <location>
        <begin position="61"/>
        <end position="161"/>
    </location>
</feature>